<dbReference type="SMART" id="SM00465">
    <property type="entry name" value="GIYc"/>
    <property type="match status" value="1"/>
</dbReference>
<dbReference type="InterPro" id="IPR035901">
    <property type="entry name" value="GIY-YIG_endonuc_sf"/>
</dbReference>
<keyword evidence="3" id="KW-1185">Reference proteome</keyword>
<feature type="domain" description="GIY-YIG" evidence="1">
    <location>
        <begin position="27"/>
        <end position="125"/>
    </location>
</feature>
<evidence type="ECO:0000259" key="1">
    <source>
        <dbReference type="PROSITE" id="PS50164"/>
    </source>
</evidence>
<keyword evidence="2" id="KW-0378">Hydrolase</keyword>
<evidence type="ECO:0000313" key="2">
    <source>
        <dbReference type="EMBL" id="QKF94885.1"/>
    </source>
</evidence>
<dbReference type="EMBL" id="MT418680">
    <property type="protein sequence ID" value="QKF94885.1"/>
    <property type="molecule type" value="Genomic_DNA"/>
</dbReference>
<dbReference type="InterPro" id="IPR000305">
    <property type="entry name" value="GIY-YIG_endonuc"/>
</dbReference>
<keyword evidence="2" id="KW-0255">Endonuclease</keyword>
<protein>
    <submittedName>
        <fullName evidence="2">GIY-YIg endonuclease</fullName>
    </submittedName>
</protein>
<proteinExistence type="predicted"/>
<accession>A0A7D3QVA8</accession>
<evidence type="ECO:0000313" key="3">
    <source>
        <dbReference type="Proteomes" id="UP001162001"/>
    </source>
</evidence>
<reference evidence="2 3" key="1">
    <citation type="submission" date="2020-04" db="EMBL/GenBank/DDBJ databases">
        <title>Advantages and limits of metagenomic assembly and binning of a giant virus.</title>
        <authorList>
            <person name="Schulz F."/>
            <person name="Andreani J."/>
            <person name="Francis R."/>
            <person name="Boudjemaa H."/>
            <person name="Bou Khalil J.Y."/>
            <person name="Lee J."/>
            <person name="La Scola B."/>
            <person name="Woyke T."/>
        </authorList>
    </citation>
    <scope>NUCLEOTIDE SEQUENCE [LARGE SCALE GENOMIC DNA]</scope>
    <source>
        <strain evidence="2 3">FV1/VV64</strain>
    </source>
</reference>
<dbReference type="PROSITE" id="PS50164">
    <property type="entry name" value="GIY_YIG"/>
    <property type="match status" value="1"/>
</dbReference>
<dbReference type="Proteomes" id="UP001162001">
    <property type="component" value="Segment"/>
</dbReference>
<name>A0A7D3QVA8_9VIRU</name>
<organism evidence="2 3">
    <name type="scientific">Fadolivirus FV1/VV64</name>
    <dbReference type="NCBI Taxonomy" id="3070911"/>
    <lineage>
        <taxon>Viruses</taxon>
        <taxon>Varidnaviria</taxon>
        <taxon>Bamfordvirae</taxon>
        <taxon>Nucleocytoviricota</taxon>
        <taxon>Megaviricetes</taxon>
        <taxon>Imitervirales</taxon>
        <taxon>Mimiviridae</taxon>
        <taxon>Klosneuvirinae</taxon>
        <taxon>Fadolivirus</taxon>
        <taxon>Fadolivirus algeromassiliense</taxon>
    </lineage>
</organism>
<keyword evidence="2" id="KW-0540">Nuclease</keyword>
<dbReference type="GO" id="GO:0004519">
    <property type="term" value="F:endonuclease activity"/>
    <property type="evidence" value="ECO:0007669"/>
    <property type="project" value="UniProtKB-KW"/>
</dbReference>
<gene>
    <name evidence="2" type="ORF">Fadolivirus_1_1427</name>
</gene>
<dbReference type="Gene3D" id="3.40.1440.10">
    <property type="entry name" value="GIY-YIG endonuclease"/>
    <property type="match status" value="1"/>
</dbReference>
<dbReference type="SUPFAM" id="SSF82771">
    <property type="entry name" value="GIY-YIG endonuclease"/>
    <property type="match status" value="1"/>
</dbReference>
<sequence>MDPIKILFELGLHFYNKNFEDSNINKRKGIIYKIENNKDNKIYIGSTFDTLENRLDYHIKTIKKTHPKNNNSKFYTHIRNINADIKMIKIYEANFYTKQQLDLYEDYFIYINNTINEGLNNRYNTKLVSLIFDNKISYENKCIQIEKNISEKCNRIKLYIKYIEENKELINKIDKLEDIKLYTNNIIDYDNYSLYNPYILNNKIITIDNNETICNFESAPIDDNICGLYVFYWKTQNKYIKAYYRGGINNLISKRSIFNGELKIVNNMIKYGSSFSIYPIIYVGYDTNSHISACQFLDKIKNQINSKTIKDMIKNRNKFVYSIFKNEIVYKSMDNYCKNCNYDKIIEIAESIRNIEYIQSAYKSIEFDKIDSINFTYDEIKISKIENNNKKHDNKLDLNLDDNPFIGSNIELVDDNETNNLSEDNNIQTHVIGRPIKYISDEEKRLARLESKRKWREKNKDKINEYNKKYTNKNVI</sequence>